<dbReference type="GO" id="GO:0003735">
    <property type="term" value="F:structural constituent of ribosome"/>
    <property type="evidence" value="ECO:0007669"/>
    <property type="project" value="InterPro"/>
</dbReference>
<dbReference type="EMBL" id="DVLU01000064">
    <property type="protein sequence ID" value="HIT85550.1"/>
    <property type="molecule type" value="Genomic_DNA"/>
</dbReference>
<evidence type="ECO:0000256" key="5">
    <source>
        <dbReference type="ARBA" id="ARBA00023274"/>
    </source>
</evidence>
<evidence type="ECO:0000256" key="3">
    <source>
        <dbReference type="ARBA" id="ARBA00022884"/>
    </source>
</evidence>
<keyword evidence="5 6" id="KW-0687">Ribonucleoprotein</keyword>
<dbReference type="GO" id="GO:1990904">
    <property type="term" value="C:ribonucleoprotein complex"/>
    <property type="evidence" value="ECO:0007669"/>
    <property type="project" value="UniProtKB-KW"/>
</dbReference>
<evidence type="ECO:0000256" key="7">
    <source>
        <dbReference type="RuleBase" id="RU003934"/>
    </source>
</evidence>
<comment type="caution">
    <text evidence="8">The sequence shown here is derived from an EMBL/GenBank/DDBJ whole genome shotgun (WGS) entry which is preliminary data.</text>
</comment>
<dbReference type="GO" id="GO:0005840">
    <property type="term" value="C:ribosome"/>
    <property type="evidence" value="ECO:0007669"/>
    <property type="project" value="UniProtKB-KW"/>
</dbReference>
<dbReference type="InterPro" id="IPR013025">
    <property type="entry name" value="Ribosomal_uL23-like"/>
</dbReference>
<accession>A0A9D1H368</accession>
<keyword evidence="3 6" id="KW-0694">RNA-binding</keyword>
<dbReference type="PROSITE" id="PS00050">
    <property type="entry name" value="RIBOSOMAL_L23"/>
    <property type="match status" value="1"/>
</dbReference>
<evidence type="ECO:0000313" key="8">
    <source>
        <dbReference type="EMBL" id="HIT85550.1"/>
    </source>
</evidence>
<name>A0A9D1H368_9FIRM</name>
<dbReference type="GO" id="GO:0019843">
    <property type="term" value="F:rRNA binding"/>
    <property type="evidence" value="ECO:0007669"/>
    <property type="project" value="UniProtKB-UniRule"/>
</dbReference>
<dbReference type="PANTHER" id="PTHR11620">
    <property type="entry name" value="60S RIBOSOMAL PROTEIN L23A"/>
    <property type="match status" value="1"/>
</dbReference>
<evidence type="ECO:0000313" key="9">
    <source>
        <dbReference type="Proteomes" id="UP000824165"/>
    </source>
</evidence>
<reference evidence="8" key="2">
    <citation type="journal article" date="2021" name="PeerJ">
        <title>Extensive microbial diversity within the chicken gut microbiome revealed by metagenomics and culture.</title>
        <authorList>
            <person name="Gilroy R."/>
            <person name="Ravi A."/>
            <person name="Getino M."/>
            <person name="Pursley I."/>
            <person name="Horton D.L."/>
            <person name="Alikhan N.F."/>
            <person name="Baker D."/>
            <person name="Gharbi K."/>
            <person name="Hall N."/>
            <person name="Watson M."/>
            <person name="Adriaenssens E.M."/>
            <person name="Foster-Nyarko E."/>
            <person name="Jarju S."/>
            <person name="Secka A."/>
            <person name="Antonio M."/>
            <person name="Oren A."/>
            <person name="Chaudhuri R.R."/>
            <person name="La Ragione R."/>
            <person name="Hildebrand F."/>
            <person name="Pallen M.J."/>
        </authorList>
    </citation>
    <scope>NUCLEOTIDE SEQUENCE</scope>
    <source>
        <strain evidence="8">CHK181-108</strain>
    </source>
</reference>
<dbReference type="Gene3D" id="3.30.70.330">
    <property type="match status" value="1"/>
</dbReference>
<dbReference type="InterPro" id="IPR012677">
    <property type="entry name" value="Nucleotide-bd_a/b_plait_sf"/>
</dbReference>
<dbReference type="Proteomes" id="UP000824165">
    <property type="component" value="Unassembled WGS sequence"/>
</dbReference>
<proteinExistence type="inferred from homology"/>
<dbReference type="InterPro" id="IPR012678">
    <property type="entry name" value="Ribosomal_uL23/eL15/eS24_sf"/>
</dbReference>
<dbReference type="FunFam" id="3.30.70.330:FF:000001">
    <property type="entry name" value="50S ribosomal protein L23"/>
    <property type="match status" value="1"/>
</dbReference>
<dbReference type="NCBIfam" id="NF004363">
    <property type="entry name" value="PRK05738.2-4"/>
    <property type="match status" value="1"/>
</dbReference>
<dbReference type="GO" id="GO:0006412">
    <property type="term" value="P:translation"/>
    <property type="evidence" value="ECO:0007669"/>
    <property type="project" value="UniProtKB-UniRule"/>
</dbReference>
<comment type="function">
    <text evidence="6">One of the early assembly proteins it binds 23S rRNA. One of the proteins that surrounds the polypeptide exit tunnel on the outside of the ribosome. Forms the main docking site for trigger factor binding to the ribosome.</text>
</comment>
<evidence type="ECO:0000256" key="2">
    <source>
        <dbReference type="ARBA" id="ARBA00022730"/>
    </source>
</evidence>
<dbReference type="HAMAP" id="MF_01369_B">
    <property type="entry name" value="Ribosomal_uL23_B"/>
    <property type="match status" value="1"/>
</dbReference>
<evidence type="ECO:0000256" key="6">
    <source>
        <dbReference type="HAMAP-Rule" id="MF_01369"/>
    </source>
</evidence>
<protein>
    <recommendedName>
        <fullName evidence="6">Large ribosomal subunit protein uL23</fullName>
    </recommendedName>
</protein>
<reference evidence="8" key="1">
    <citation type="submission" date="2020-10" db="EMBL/GenBank/DDBJ databases">
        <authorList>
            <person name="Gilroy R."/>
        </authorList>
    </citation>
    <scope>NUCLEOTIDE SEQUENCE</scope>
    <source>
        <strain evidence="8">CHK181-108</strain>
    </source>
</reference>
<dbReference type="AlphaFoldDB" id="A0A9D1H368"/>
<evidence type="ECO:0000256" key="1">
    <source>
        <dbReference type="ARBA" id="ARBA00006700"/>
    </source>
</evidence>
<comment type="similarity">
    <text evidence="1 6 7">Belongs to the universal ribosomal protein uL23 family.</text>
</comment>
<sequence>MMNSYDLLRRPIITEKSMTSYFDKEGNEIKKYTFEVPRSANKIEIKKAVEEAFGVKVTKVNTMNVLGKVKRMGRFEGRRPSWKKAVVTLAADSKSIEFFDL</sequence>
<dbReference type="Pfam" id="PF00276">
    <property type="entry name" value="Ribosomal_L23"/>
    <property type="match status" value="1"/>
</dbReference>
<keyword evidence="4 6" id="KW-0689">Ribosomal protein</keyword>
<dbReference type="SUPFAM" id="SSF54189">
    <property type="entry name" value="Ribosomal proteins S24e, L23 and L15e"/>
    <property type="match status" value="1"/>
</dbReference>
<comment type="subunit">
    <text evidence="6">Part of the 50S ribosomal subunit. Contacts protein L29, and trigger factor when it is bound to the ribosome.</text>
</comment>
<organism evidence="8 9">
    <name type="scientific">Candidatus Ornithomonoglobus intestinigallinarum</name>
    <dbReference type="NCBI Taxonomy" id="2840894"/>
    <lineage>
        <taxon>Bacteria</taxon>
        <taxon>Bacillati</taxon>
        <taxon>Bacillota</taxon>
        <taxon>Clostridia</taxon>
        <taxon>Candidatus Ornithomonoglobus</taxon>
    </lineage>
</organism>
<keyword evidence="2 6" id="KW-0699">rRNA-binding</keyword>
<evidence type="ECO:0000256" key="4">
    <source>
        <dbReference type="ARBA" id="ARBA00022980"/>
    </source>
</evidence>
<dbReference type="InterPro" id="IPR001014">
    <property type="entry name" value="Ribosomal_uL23_CS"/>
</dbReference>
<gene>
    <name evidence="6 8" type="primary">rplW</name>
    <name evidence="8" type="ORF">IAA60_06550</name>
</gene>